<accession>A0AAW2NJY4</accession>
<comment type="caution">
    <text evidence="5">The sequence shown here is derived from an EMBL/GenBank/DDBJ whole genome shotgun (WGS) entry which is preliminary data.</text>
</comment>
<dbReference type="SMART" id="SM00564">
    <property type="entry name" value="PQQ"/>
    <property type="match status" value="1"/>
</dbReference>
<reference evidence="5" key="1">
    <citation type="submission" date="2020-06" db="EMBL/GenBank/DDBJ databases">
        <authorList>
            <person name="Li T."/>
            <person name="Hu X."/>
            <person name="Zhang T."/>
            <person name="Song X."/>
            <person name="Zhang H."/>
            <person name="Dai N."/>
            <person name="Sheng W."/>
            <person name="Hou X."/>
            <person name="Wei L."/>
        </authorList>
    </citation>
    <scope>NUCLEOTIDE SEQUENCE</scope>
    <source>
        <strain evidence="5">G01</strain>
        <tissue evidence="5">Leaf</tissue>
    </source>
</reference>
<evidence type="ECO:0000313" key="5">
    <source>
        <dbReference type="EMBL" id="KAL0343904.1"/>
    </source>
</evidence>
<dbReference type="InterPro" id="IPR018391">
    <property type="entry name" value="PQQ_b-propeller_rpt"/>
</dbReference>
<dbReference type="Gene3D" id="2.130.10.10">
    <property type="entry name" value="YVTN repeat-like/Quinoprotein amine dehydrogenase"/>
    <property type="match status" value="1"/>
</dbReference>
<reference evidence="5" key="2">
    <citation type="journal article" date="2024" name="Plant">
        <title>Genomic evolution and insights into agronomic trait innovations of Sesamum species.</title>
        <authorList>
            <person name="Miao H."/>
            <person name="Wang L."/>
            <person name="Qu L."/>
            <person name="Liu H."/>
            <person name="Sun Y."/>
            <person name="Le M."/>
            <person name="Wang Q."/>
            <person name="Wei S."/>
            <person name="Zheng Y."/>
            <person name="Lin W."/>
            <person name="Duan Y."/>
            <person name="Cao H."/>
            <person name="Xiong S."/>
            <person name="Wang X."/>
            <person name="Wei L."/>
            <person name="Li C."/>
            <person name="Ma Q."/>
            <person name="Ju M."/>
            <person name="Zhao R."/>
            <person name="Li G."/>
            <person name="Mu C."/>
            <person name="Tian Q."/>
            <person name="Mei H."/>
            <person name="Zhang T."/>
            <person name="Gao T."/>
            <person name="Zhang H."/>
        </authorList>
    </citation>
    <scope>NUCLEOTIDE SEQUENCE</scope>
    <source>
        <strain evidence="5">G01</strain>
    </source>
</reference>
<evidence type="ECO:0000256" key="1">
    <source>
        <dbReference type="ARBA" id="ARBA00001931"/>
    </source>
</evidence>
<comment type="cofactor">
    <cofactor evidence="1">
        <name>pyrroloquinoline quinone</name>
        <dbReference type="ChEBI" id="CHEBI:58442"/>
    </cofactor>
</comment>
<proteinExistence type="inferred from homology"/>
<protein>
    <recommendedName>
        <fullName evidence="4">Pyrrolo-quinoline quinone repeat domain-containing protein</fullName>
    </recommendedName>
</protein>
<dbReference type="AlphaFoldDB" id="A0AAW2NJY4"/>
<keyword evidence="3" id="KW-0560">Oxidoreductase</keyword>
<dbReference type="SUPFAM" id="SSF50998">
    <property type="entry name" value="Quinoprotein alcohol dehydrogenase-like"/>
    <property type="match status" value="1"/>
</dbReference>
<dbReference type="InterPro" id="IPR011047">
    <property type="entry name" value="Quinoprotein_ADH-like_sf"/>
</dbReference>
<comment type="similarity">
    <text evidence="2">Belongs to the bacterial PQQ dehydrogenase family.</text>
</comment>
<dbReference type="EMBL" id="JACGWK010000007">
    <property type="protein sequence ID" value="KAL0343904.1"/>
    <property type="molecule type" value="Genomic_DNA"/>
</dbReference>
<evidence type="ECO:0000256" key="3">
    <source>
        <dbReference type="ARBA" id="ARBA00023002"/>
    </source>
</evidence>
<evidence type="ECO:0000256" key="2">
    <source>
        <dbReference type="ARBA" id="ARBA00008156"/>
    </source>
</evidence>
<dbReference type="Pfam" id="PF13360">
    <property type="entry name" value="PQQ_2"/>
    <property type="match status" value="1"/>
</dbReference>
<dbReference type="Gene3D" id="2.140.10.10">
    <property type="entry name" value="Quinoprotein alcohol dehydrogenase-like superfamily"/>
    <property type="match status" value="1"/>
</dbReference>
<dbReference type="PANTHER" id="PTHR32303:SF10">
    <property type="entry name" value="OUTER MEMBRANE PROTEIN ASSEMBLY FACTOR BAMB"/>
    <property type="match status" value="1"/>
</dbReference>
<dbReference type="InterPro" id="IPR015943">
    <property type="entry name" value="WD40/YVTN_repeat-like_dom_sf"/>
</dbReference>
<evidence type="ECO:0000259" key="4">
    <source>
        <dbReference type="Pfam" id="PF13360"/>
    </source>
</evidence>
<dbReference type="InterPro" id="IPR002372">
    <property type="entry name" value="PQQ_rpt_dom"/>
</dbReference>
<feature type="domain" description="Pyrrolo-quinoline quinone repeat" evidence="4">
    <location>
        <begin position="26"/>
        <end position="129"/>
    </location>
</feature>
<dbReference type="PANTHER" id="PTHR32303">
    <property type="entry name" value="QUINOPROTEIN ALCOHOL DEHYDROGENASE (CYTOCHROME C)"/>
    <property type="match status" value="1"/>
</dbReference>
<sequence length="149" mass="15443">MVLSINVNGTKLDIIVAVQKSGFAWALDRNNGNLVWSTEAGPGGTLGGGTWGAATDNRRVYTNIANIPYNATTNPVSIANGVLFAGSTYRTGPVYAINAASGEILWSYETGASVYGGLSASKGCVYVGHGFRVMPALTAGNSLFAFCLN</sequence>
<organism evidence="5">
    <name type="scientific">Sesamum angustifolium</name>
    <dbReference type="NCBI Taxonomy" id="2727405"/>
    <lineage>
        <taxon>Eukaryota</taxon>
        <taxon>Viridiplantae</taxon>
        <taxon>Streptophyta</taxon>
        <taxon>Embryophyta</taxon>
        <taxon>Tracheophyta</taxon>
        <taxon>Spermatophyta</taxon>
        <taxon>Magnoliopsida</taxon>
        <taxon>eudicotyledons</taxon>
        <taxon>Gunneridae</taxon>
        <taxon>Pentapetalae</taxon>
        <taxon>asterids</taxon>
        <taxon>lamiids</taxon>
        <taxon>Lamiales</taxon>
        <taxon>Pedaliaceae</taxon>
        <taxon>Sesamum</taxon>
    </lineage>
</organism>
<name>A0AAW2NJY4_9LAMI</name>
<gene>
    <name evidence="5" type="ORF">Sangu_1277800</name>
</gene>
<dbReference type="GO" id="GO:0016491">
    <property type="term" value="F:oxidoreductase activity"/>
    <property type="evidence" value="ECO:0007669"/>
    <property type="project" value="UniProtKB-KW"/>
</dbReference>